<accession>V4MDJ2</accession>
<evidence type="ECO:0000256" key="5">
    <source>
        <dbReference type="ARBA" id="ARBA00022729"/>
    </source>
</evidence>
<dbReference type="InterPro" id="IPR008801">
    <property type="entry name" value="RALF"/>
</dbReference>
<feature type="chain" id="PRO_5004722638" evidence="8">
    <location>
        <begin position="23"/>
        <end position="70"/>
    </location>
</feature>
<sequence length="70" mass="7649">MKTLAIILLVVCAVVVTVPVEGRNVIDYGVINECYGPNPPPGCHPPGAKNRVPANDYHRGCTKVNRCYRE</sequence>
<evidence type="ECO:0000313" key="9">
    <source>
        <dbReference type="EMBL" id="ESQ50543.1"/>
    </source>
</evidence>
<dbReference type="AlphaFoldDB" id="V4MDJ2"/>
<comment type="function">
    <text evidence="7">Cell signaling peptide that may regulate plant stress, growth, and development. Mediates a rapid alkalinization of extracellular space by mediating a transient increase in the cytoplasmic Ca(2+) concentration leading to a calcium-dependent signaling events through a cell surface receptor and a concomitant activation of some intracellular mitogen-activated protein kinases.</text>
</comment>
<dbReference type="Gramene" id="ESQ50543">
    <property type="protein sequence ID" value="ESQ50543"/>
    <property type="gene ID" value="EUTSA_v10023138mg"/>
</dbReference>
<comment type="similarity">
    <text evidence="2">Belongs to the plant rapid alkalinization factor (RALF) family.</text>
</comment>
<dbReference type="GO" id="GO:0005576">
    <property type="term" value="C:extracellular region"/>
    <property type="evidence" value="ECO:0007669"/>
    <property type="project" value="UniProtKB-SubCell"/>
</dbReference>
<comment type="subcellular location">
    <subcellularLocation>
        <location evidence="1">Secreted</location>
    </subcellularLocation>
</comment>
<organism evidence="9 10">
    <name type="scientific">Eutrema salsugineum</name>
    <name type="common">Saltwater cress</name>
    <name type="synonym">Sisymbrium salsugineum</name>
    <dbReference type="NCBI Taxonomy" id="72664"/>
    <lineage>
        <taxon>Eukaryota</taxon>
        <taxon>Viridiplantae</taxon>
        <taxon>Streptophyta</taxon>
        <taxon>Embryophyta</taxon>
        <taxon>Tracheophyta</taxon>
        <taxon>Spermatophyta</taxon>
        <taxon>Magnoliopsida</taxon>
        <taxon>eudicotyledons</taxon>
        <taxon>Gunneridae</taxon>
        <taxon>Pentapetalae</taxon>
        <taxon>rosids</taxon>
        <taxon>malvids</taxon>
        <taxon>Brassicales</taxon>
        <taxon>Brassicaceae</taxon>
        <taxon>Eutremeae</taxon>
        <taxon>Eutrema</taxon>
    </lineage>
</organism>
<dbReference type="GO" id="GO:0040008">
    <property type="term" value="P:regulation of growth"/>
    <property type="evidence" value="ECO:0007669"/>
    <property type="project" value="UniProtKB-ARBA"/>
</dbReference>
<keyword evidence="6" id="KW-1015">Disulfide bond</keyword>
<dbReference type="Pfam" id="PF05498">
    <property type="entry name" value="RALF"/>
    <property type="match status" value="1"/>
</dbReference>
<evidence type="ECO:0000256" key="7">
    <source>
        <dbReference type="ARBA" id="ARBA00037228"/>
    </source>
</evidence>
<protein>
    <submittedName>
        <fullName evidence="9">Uncharacterized protein</fullName>
    </submittedName>
</protein>
<evidence type="ECO:0000256" key="4">
    <source>
        <dbReference type="ARBA" id="ARBA00022702"/>
    </source>
</evidence>
<evidence type="ECO:0000256" key="8">
    <source>
        <dbReference type="SAM" id="SignalP"/>
    </source>
</evidence>
<evidence type="ECO:0000256" key="1">
    <source>
        <dbReference type="ARBA" id="ARBA00004613"/>
    </source>
</evidence>
<dbReference type="STRING" id="72664.V4MDJ2"/>
<evidence type="ECO:0000256" key="2">
    <source>
        <dbReference type="ARBA" id="ARBA00009178"/>
    </source>
</evidence>
<keyword evidence="5 8" id="KW-0732">Signal</keyword>
<keyword evidence="10" id="KW-1185">Reference proteome</keyword>
<feature type="signal peptide" evidence="8">
    <location>
        <begin position="1"/>
        <end position="22"/>
    </location>
</feature>
<gene>
    <name evidence="9" type="ORF">EUTSA_v10023138mg</name>
</gene>
<keyword evidence="3" id="KW-0964">Secreted</keyword>
<dbReference type="OMA" id="YGVINEC"/>
<evidence type="ECO:0000313" key="10">
    <source>
        <dbReference type="Proteomes" id="UP000030689"/>
    </source>
</evidence>
<dbReference type="Proteomes" id="UP000030689">
    <property type="component" value="Unassembled WGS sequence"/>
</dbReference>
<evidence type="ECO:0000256" key="3">
    <source>
        <dbReference type="ARBA" id="ARBA00022525"/>
    </source>
</evidence>
<evidence type="ECO:0000256" key="6">
    <source>
        <dbReference type="ARBA" id="ARBA00023157"/>
    </source>
</evidence>
<keyword evidence="4" id="KW-0372">Hormone</keyword>
<reference evidence="9 10" key="1">
    <citation type="journal article" date="2013" name="Front. Plant Sci.">
        <title>The Reference Genome of the Halophytic Plant Eutrema salsugineum.</title>
        <authorList>
            <person name="Yang R."/>
            <person name="Jarvis D.E."/>
            <person name="Chen H."/>
            <person name="Beilstein M.A."/>
            <person name="Grimwood J."/>
            <person name="Jenkins J."/>
            <person name="Shu S."/>
            <person name="Prochnik S."/>
            <person name="Xin M."/>
            <person name="Ma C."/>
            <person name="Schmutz J."/>
            <person name="Wing R.A."/>
            <person name="Mitchell-Olds T."/>
            <person name="Schumaker K.S."/>
            <person name="Wang X."/>
        </authorList>
    </citation>
    <scope>NUCLEOTIDE SEQUENCE [LARGE SCALE GENOMIC DNA]</scope>
</reference>
<dbReference type="PANTHER" id="PTHR34270">
    <property type="entry name" value="PROTEIN RALF-LIKE 15-RELATED"/>
    <property type="match status" value="1"/>
</dbReference>
<dbReference type="GO" id="GO:0005179">
    <property type="term" value="F:hormone activity"/>
    <property type="evidence" value="ECO:0007669"/>
    <property type="project" value="UniProtKB-KW"/>
</dbReference>
<dbReference type="KEGG" id="eus:EUTSA_v10023138mg"/>
<proteinExistence type="inferred from homology"/>
<name>V4MDJ2_EUTSA</name>
<dbReference type="PANTHER" id="PTHR34270:SF5">
    <property type="entry name" value="PROTEIN RALF-LIKE 10-RELATED"/>
    <property type="match status" value="1"/>
</dbReference>
<dbReference type="EMBL" id="KI517392">
    <property type="protein sequence ID" value="ESQ50543.1"/>
    <property type="molecule type" value="Genomic_DNA"/>
</dbReference>
<dbReference type="eggNOG" id="ENOG502SYWJ">
    <property type="taxonomic scope" value="Eukaryota"/>
</dbReference>